<accession>A1AQ27</accession>
<dbReference type="OrthoDB" id="892842at2"/>
<dbReference type="STRING" id="338966.Ppro_1835"/>
<dbReference type="eggNOG" id="COG0664">
    <property type="taxonomic scope" value="Bacteria"/>
</dbReference>
<dbReference type="SUPFAM" id="SSF51206">
    <property type="entry name" value="cAMP-binding domain-like"/>
    <property type="match status" value="1"/>
</dbReference>
<keyword evidence="1" id="KW-0805">Transcription regulation</keyword>
<evidence type="ECO:0000313" key="7">
    <source>
        <dbReference type="Proteomes" id="UP000006732"/>
    </source>
</evidence>
<dbReference type="InterPro" id="IPR036388">
    <property type="entry name" value="WH-like_DNA-bd_sf"/>
</dbReference>
<evidence type="ECO:0000256" key="3">
    <source>
        <dbReference type="ARBA" id="ARBA00023163"/>
    </source>
</evidence>
<evidence type="ECO:0000313" key="6">
    <source>
        <dbReference type="EMBL" id="ABK99447.1"/>
    </source>
</evidence>
<dbReference type="RefSeq" id="WP_011735724.1">
    <property type="nucleotide sequence ID" value="NC_008609.1"/>
</dbReference>
<dbReference type="KEGG" id="ppd:Ppro_1835"/>
<dbReference type="InterPro" id="IPR036390">
    <property type="entry name" value="WH_DNA-bd_sf"/>
</dbReference>
<dbReference type="InterPro" id="IPR050397">
    <property type="entry name" value="Env_Response_Regulators"/>
</dbReference>
<dbReference type="PROSITE" id="PS51063">
    <property type="entry name" value="HTH_CRP_2"/>
    <property type="match status" value="1"/>
</dbReference>
<dbReference type="InterPro" id="IPR014710">
    <property type="entry name" value="RmlC-like_jellyroll"/>
</dbReference>
<dbReference type="Pfam" id="PF00027">
    <property type="entry name" value="cNMP_binding"/>
    <property type="match status" value="1"/>
</dbReference>
<dbReference type="SMART" id="SM00419">
    <property type="entry name" value="HTH_CRP"/>
    <property type="match status" value="1"/>
</dbReference>
<keyword evidence="7" id="KW-1185">Reference proteome</keyword>
<dbReference type="InterPro" id="IPR018490">
    <property type="entry name" value="cNMP-bd_dom_sf"/>
</dbReference>
<keyword evidence="2" id="KW-0238">DNA-binding</keyword>
<dbReference type="InterPro" id="IPR000595">
    <property type="entry name" value="cNMP-bd_dom"/>
</dbReference>
<evidence type="ECO:0000259" key="4">
    <source>
        <dbReference type="PROSITE" id="PS50042"/>
    </source>
</evidence>
<dbReference type="PROSITE" id="PS50042">
    <property type="entry name" value="CNMP_BINDING_3"/>
    <property type="match status" value="1"/>
</dbReference>
<evidence type="ECO:0000259" key="5">
    <source>
        <dbReference type="PROSITE" id="PS51063"/>
    </source>
</evidence>
<feature type="domain" description="Cyclic nucleotide-binding" evidence="4">
    <location>
        <begin position="20"/>
        <end position="119"/>
    </location>
</feature>
<reference evidence="6 7" key="1">
    <citation type="submission" date="2006-10" db="EMBL/GenBank/DDBJ databases">
        <title>Complete sequence of chromosome of Pelobacter propionicus DSM 2379.</title>
        <authorList>
            <consortium name="US DOE Joint Genome Institute"/>
            <person name="Copeland A."/>
            <person name="Lucas S."/>
            <person name="Lapidus A."/>
            <person name="Barry K."/>
            <person name="Detter J.C."/>
            <person name="Glavina del Rio T."/>
            <person name="Hammon N."/>
            <person name="Israni S."/>
            <person name="Dalin E."/>
            <person name="Tice H."/>
            <person name="Pitluck S."/>
            <person name="Saunders E."/>
            <person name="Brettin T."/>
            <person name="Bruce D."/>
            <person name="Han C."/>
            <person name="Tapia R."/>
            <person name="Schmutz J."/>
            <person name="Larimer F."/>
            <person name="Land M."/>
            <person name="Hauser L."/>
            <person name="Kyrpides N."/>
            <person name="Kim E."/>
            <person name="Lovley D."/>
            <person name="Richardson P."/>
        </authorList>
    </citation>
    <scope>NUCLEOTIDE SEQUENCE [LARGE SCALE GENOMIC DNA]</scope>
    <source>
        <strain evidence="7">DSM 2379 / NBRC 103807 / OttBd1</strain>
    </source>
</reference>
<dbReference type="AlphaFoldDB" id="A1AQ27"/>
<dbReference type="InterPro" id="IPR012318">
    <property type="entry name" value="HTH_CRP"/>
</dbReference>
<keyword evidence="3" id="KW-0804">Transcription</keyword>
<dbReference type="GO" id="GO:0003700">
    <property type="term" value="F:DNA-binding transcription factor activity"/>
    <property type="evidence" value="ECO:0007669"/>
    <property type="project" value="TreeGrafter"/>
</dbReference>
<sequence>MIKSRFDHELAKKIVRAVPLFAGFSDQQLSSLLEKSSVYAYDRDEVIMMAGEEARQMYIVLKGQVRVVDLTADGQERVMAFRHRGDCFGDVGLLDGKSDSATVIANEPCRVLLISKAVFDACFLEERDALLQVIAVLCGRLRESWLFHCIIGINDAESKIRATLSHYSKTLGVRDTDGVIINATLSHQSIADRVHITRETVSRVLRKMRNKHEIEMVGRRFKLLPLFFETYEKSDLFRALKADLDNHLEL</sequence>
<evidence type="ECO:0000256" key="1">
    <source>
        <dbReference type="ARBA" id="ARBA00023015"/>
    </source>
</evidence>
<name>A1AQ27_PELPD</name>
<dbReference type="Gene3D" id="1.10.10.10">
    <property type="entry name" value="Winged helix-like DNA-binding domain superfamily/Winged helix DNA-binding domain"/>
    <property type="match status" value="1"/>
</dbReference>
<dbReference type="GO" id="GO:0003677">
    <property type="term" value="F:DNA binding"/>
    <property type="evidence" value="ECO:0007669"/>
    <property type="project" value="UniProtKB-KW"/>
</dbReference>
<dbReference type="GO" id="GO:0005829">
    <property type="term" value="C:cytosol"/>
    <property type="evidence" value="ECO:0007669"/>
    <property type="project" value="TreeGrafter"/>
</dbReference>
<dbReference type="CDD" id="cd00038">
    <property type="entry name" value="CAP_ED"/>
    <property type="match status" value="1"/>
</dbReference>
<dbReference type="EMBL" id="CP000482">
    <property type="protein sequence ID" value="ABK99447.1"/>
    <property type="molecule type" value="Genomic_DNA"/>
</dbReference>
<protein>
    <submittedName>
        <fullName evidence="6">Transcriptional regulator, Crp/Fnr family</fullName>
    </submittedName>
</protein>
<dbReference type="SMART" id="SM00100">
    <property type="entry name" value="cNMP"/>
    <property type="match status" value="1"/>
</dbReference>
<dbReference type="PANTHER" id="PTHR24567">
    <property type="entry name" value="CRP FAMILY TRANSCRIPTIONAL REGULATORY PROTEIN"/>
    <property type="match status" value="1"/>
</dbReference>
<organism evidence="6 7">
    <name type="scientific">Pelobacter propionicus (strain DSM 2379 / NBRC 103807 / OttBd1)</name>
    <dbReference type="NCBI Taxonomy" id="338966"/>
    <lineage>
        <taxon>Bacteria</taxon>
        <taxon>Pseudomonadati</taxon>
        <taxon>Thermodesulfobacteriota</taxon>
        <taxon>Desulfuromonadia</taxon>
        <taxon>Desulfuromonadales</taxon>
        <taxon>Desulfuromonadaceae</taxon>
        <taxon>Pelobacter</taxon>
    </lineage>
</organism>
<dbReference type="Proteomes" id="UP000006732">
    <property type="component" value="Chromosome"/>
</dbReference>
<feature type="domain" description="HTH crp-type" evidence="5">
    <location>
        <begin position="154"/>
        <end position="227"/>
    </location>
</feature>
<dbReference type="HOGENOM" id="CLU_075053_3_5_7"/>
<proteinExistence type="predicted"/>
<dbReference type="SUPFAM" id="SSF46785">
    <property type="entry name" value="Winged helix' DNA-binding domain"/>
    <property type="match status" value="1"/>
</dbReference>
<dbReference type="Pfam" id="PF13545">
    <property type="entry name" value="HTH_Crp_2"/>
    <property type="match status" value="1"/>
</dbReference>
<evidence type="ECO:0000256" key="2">
    <source>
        <dbReference type="ARBA" id="ARBA00023125"/>
    </source>
</evidence>
<gene>
    <name evidence="6" type="ordered locus">Ppro_1835</name>
</gene>
<dbReference type="PANTHER" id="PTHR24567:SF68">
    <property type="entry name" value="DNA-BINDING TRANSCRIPTIONAL DUAL REGULATOR CRP"/>
    <property type="match status" value="1"/>
</dbReference>
<dbReference type="Gene3D" id="2.60.120.10">
    <property type="entry name" value="Jelly Rolls"/>
    <property type="match status" value="1"/>
</dbReference>